<feature type="chain" id="PRO_5007439868" evidence="1">
    <location>
        <begin position="20"/>
        <end position="248"/>
    </location>
</feature>
<protein>
    <submittedName>
        <fullName evidence="3">Putative necrosis-and ethylene-inducing protein</fullName>
    </submittedName>
</protein>
<evidence type="ECO:0000313" key="4">
    <source>
        <dbReference type="EMBL" id="KTB47225.1"/>
    </source>
</evidence>
<dbReference type="eggNOG" id="ENOG502S1MP">
    <property type="taxonomic scope" value="Eukaryota"/>
</dbReference>
<dbReference type="EMBL" id="LATX01002401">
    <property type="protein sequence ID" value="KTB29997.1"/>
    <property type="molecule type" value="Genomic_DNA"/>
</dbReference>
<keyword evidence="1" id="KW-0732">Signal</keyword>
<dbReference type="InterPro" id="IPR008701">
    <property type="entry name" value="NPP1"/>
</dbReference>
<evidence type="ECO:0000313" key="5">
    <source>
        <dbReference type="Proteomes" id="UP000054988"/>
    </source>
</evidence>
<proteinExistence type="predicted"/>
<dbReference type="Proteomes" id="UP000054988">
    <property type="component" value="Unassembled WGS sequence"/>
</dbReference>
<dbReference type="EMBL" id="LATX01001845">
    <property type="protein sequence ID" value="KTB37500.1"/>
    <property type="molecule type" value="Genomic_DNA"/>
</dbReference>
<gene>
    <name evidence="2" type="ORF">WG66_17419</name>
    <name evidence="4" type="ORF">WG66_199</name>
    <name evidence="3" type="ORF">WG66_9921</name>
</gene>
<comment type="caution">
    <text evidence="3">The sequence shown here is derived from an EMBL/GenBank/DDBJ whole genome shotgun (WGS) entry which is preliminary data.</text>
</comment>
<dbReference type="PANTHER" id="PTHR33657">
    <property type="entry name" value="DOMAIN PROTEIN, PUTATIVE (AFU_ORTHOLOGUE AFUA_5G00600)-RELATED"/>
    <property type="match status" value="1"/>
</dbReference>
<name>A0A0W0FME5_MONRR</name>
<dbReference type="AlphaFoldDB" id="A0A0W0FME5"/>
<dbReference type="PIRSF" id="PIRSF029958">
    <property type="entry name" value="Necrosis-inducing_protein"/>
    <property type="match status" value="1"/>
</dbReference>
<evidence type="ECO:0000313" key="2">
    <source>
        <dbReference type="EMBL" id="KTB29997.1"/>
    </source>
</evidence>
<organism evidence="3 5">
    <name type="scientific">Moniliophthora roreri</name>
    <name type="common">Frosty pod rot fungus</name>
    <name type="synonym">Monilia roreri</name>
    <dbReference type="NCBI Taxonomy" id="221103"/>
    <lineage>
        <taxon>Eukaryota</taxon>
        <taxon>Fungi</taxon>
        <taxon>Dikarya</taxon>
        <taxon>Basidiomycota</taxon>
        <taxon>Agaricomycotina</taxon>
        <taxon>Agaricomycetes</taxon>
        <taxon>Agaricomycetidae</taxon>
        <taxon>Agaricales</taxon>
        <taxon>Marasmiineae</taxon>
        <taxon>Marasmiaceae</taxon>
        <taxon>Moniliophthora</taxon>
    </lineage>
</organism>
<dbReference type="EMBL" id="LATX01000085">
    <property type="protein sequence ID" value="KTB47225.1"/>
    <property type="molecule type" value="Genomic_DNA"/>
</dbReference>
<reference evidence="3 5" key="1">
    <citation type="submission" date="2015-12" db="EMBL/GenBank/DDBJ databases">
        <title>Draft genome sequence of Moniliophthora roreri, the causal agent of frosty pod rot of cacao.</title>
        <authorList>
            <person name="Aime M.C."/>
            <person name="Diaz-Valderrama J.R."/>
            <person name="Kijpornyongpan T."/>
            <person name="Phillips-Mora W."/>
        </authorList>
    </citation>
    <scope>NUCLEOTIDE SEQUENCE [LARGE SCALE GENOMIC DNA]</scope>
    <source>
        <strain evidence="3 5">MCA 2952</strain>
    </source>
</reference>
<accession>A0A0W0FME5</accession>
<sequence>MQLRNCLSIVLLAVSGTIAGTVVDHDKIAKLPASGSALEIKFQPQLHIGNGCHSYPAVDAQGNWSGGLKPTGAPSAACKDTSKAQTYVRSTTYRGKTALVYAWYMPKDEISTGIGHRHDWEGAVVFLNSANQRIDGIAASAHGHWRKYPNPGGANIDGTHVKLQYSAEPVINSHALDITDKGGDLPTLASWEGMGANAVAAINDRSHWGDANPPIADSVIDSNTYFYDLKNVAELYYLRMTVSRETLW</sequence>
<feature type="signal peptide" evidence="1">
    <location>
        <begin position="1"/>
        <end position="19"/>
    </location>
</feature>
<dbReference type="Pfam" id="PF05630">
    <property type="entry name" value="NPP1"/>
    <property type="match status" value="1"/>
</dbReference>
<dbReference type="PANTHER" id="PTHR33657:SF6">
    <property type="entry name" value="SECRETED PROTEIN"/>
    <property type="match status" value="1"/>
</dbReference>
<evidence type="ECO:0000256" key="1">
    <source>
        <dbReference type="SAM" id="SignalP"/>
    </source>
</evidence>
<evidence type="ECO:0000313" key="3">
    <source>
        <dbReference type="EMBL" id="KTB37500.1"/>
    </source>
</evidence>